<sequence length="42" mass="4930">MLTCLINRPARMVYLSSGMHRQGNASLRDLLWQRRPWNTSQA</sequence>
<geneLocation type="plasmid" evidence="1 2">
    <name>pHsw1</name>
</geneLocation>
<dbReference type="eggNOG" id="COG1028">
    <property type="taxonomic scope" value="Bacteria"/>
</dbReference>
<evidence type="ECO:0000313" key="1">
    <source>
        <dbReference type="EMBL" id="AHJ95398.1"/>
    </source>
</evidence>
<organism evidence="1 2">
    <name type="scientific">Hymenobacter swuensis DY53</name>
    <dbReference type="NCBI Taxonomy" id="1227739"/>
    <lineage>
        <taxon>Bacteria</taxon>
        <taxon>Pseudomonadati</taxon>
        <taxon>Bacteroidota</taxon>
        <taxon>Cytophagia</taxon>
        <taxon>Cytophagales</taxon>
        <taxon>Hymenobacteraceae</taxon>
        <taxon>Hymenobacter</taxon>
    </lineage>
</organism>
<proteinExistence type="predicted"/>
<protein>
    <submittedName>
        <fullName evidence="1">Uncharacterized protein</fullName>
    </submittedName>
</protein>
<evidence type="ECO:0000313" key="2">
    <source>
        <dbReference type="Proteomes" id="UP000019423"/>
    </source>
</evidence>
<name>W8ES50_9BACT</name>
<accession>W8ES50</accession>
<keyword evidence="2" id="KW-1185">Reference proteome</keyword>
<dbReference type="AlphaFoldDB" id="W8ES50"/>
<dbReference type="Proteomes" id="UP000019423">
    <property type="component" value="Plasmid pHsw1"/>
</dbReference>
<gene>
    <name evidence="1" type="ORF">Hsw_PA0065</name>
</gene>
<dbReference type="KEGG" id="hsw:Hsw_PA0065"/>
<dbReference type="EMBL" id="CP007144">
    <property type="protein sequence ID" value="AHJ95398.1"/>
    <property type="molecule type" value="Genomic_DNA"/>
</dbReference>
<reference evidence="1 2" key="1">
    <citation type="submission" date="2014-01" db="EMBL/GenBank/DDBJ databases">
        <title>Complete sequence of plasmid1 of ionizing-radiation resistance bacterium Hymenobacter swuensis DY53.</title>
        <authorList>
            <person name="Jung J.-H."/>
            <person name="Jeong S.-W."/>
            <person name="Joe M.-H."/>
            <person name="Cho y.-j."/>
            <person name="Kim M.-K."/>
            <person name="Lim S.-Y."/>
        </authorList>
    </citation>
    <scope>NUCLEOTIDE SEQUENCE [LARGE SCALE GENOMIC DNA]</scope>
    <source>
        <strain evidence="1 2">DY53</strain>
        <plasmid evidence="1 2">pHsw1</plasmid>
    </source>
</reference>
<keyword evidence="1" id="KW-0614">Plasmid</keyword>
<dbReference type="HOGENOM" id="CLU_3252656_0_0_10"/>